<evidence type="ECO:0000313" key="2">
    <source>
        <dbReference type="Proteomes" id="UP000584824"/>
    </source>
</evidence>
<dbReference type="RefSeq" id="WP_183790217.1">
    <property type="nucleotide sequence ID" value="NZ_JACIDU010000003.1"/>
</dbReference>
<protein>
    <recommendedName>
        <fullName evidence="3">DUF1476 domain-containing protein</fullName>
    </recommendedName>
</protein>
<sequence length="102" mass="11429">MNALKLRANAHEIGYALDEKNQFLASARRNKRLGQWAGEMLGKSDVDAYADAVVLSGLERHNGEFAHIRRDFDSAGVGVSDEDIHSQMSNMLRDVLLEMRKV</sequence>
<proteinExistence type="predicted"/>
<name>A0A7W6JZS2_9HYPH</name>
<dbReference type="Gene3D" id="1.10.790.20">
    <property type="entry name" value="Domain of unknown function DUF1476"/>
    <property type="match status" value="1"/>
</dbReference>
<comment type="caution">
    <text evidence="1">The sequence shown here is derived from an EMBL/GenBank/DDBJ whole genome shotgun (WGS) entry which is preliminary data.</text>
</comment>
<dbReference type="InterPro" id="IPR038293">
    <property type="entry name" value="ATPase_inh_sub_z_sf"/>
</dbReference>
<keyword evidence="2" id="KW-1185">Reference proteome</keyword>
<dbReference type="EMBL" id="JACIDU010000003">
    <property type="protein sequence ID" value="MBB4102555.1"/>
    <property type="molecule type" value="Genomic_DNA"/>
</dbReference>
<dbReference type="AlphaFoldDB" id="A0A7W6JZS2"/>
<organism evidence="1 2">
    <name type="scientific">Allorhizobium borbori</name>
    <dbReference type="NCBI Taxonomy" id="485907"/>
    <lineage>
        <taxon>Bacteria</taxon>
        <taxon>Pseudomonadati</taxon>
        <taxon>Pseudomonadota</taxon>
        <taxon>Alphaproteobacteria</taxon>
        <taxon>Hyphomicrobiales</taxon>
        <taxon>Rhizobiaceae</taxon>
        <taxon>Rhizobium/Agrobacterium group</taxon>
        <taxon>Allorhizobium</taxon>
    </lineage>
</organism>
<dbReference type="PIRSF" id="PIRSF031780">
    <property type="entry name" value="UCP031780"/>
    <property type="match status" value="1"/>
</dbReference>
<evidence type="ECO:0000313" key="1">
    <source>
        <dbReference type="EMBL" id="MBB4102555.1"/>
    </source>
</evidence>
<gene>
    <name evidence="1" type="ORF">GGQ66_001090</name>
</gene>
<reference evidence="1 2" key="1">
    <citation type="submission" date="2020-08" db="EMBL/GenBank/DDBJ databases">
        <title>Genomic Encyclopedia of Type Strains, Phase IV (KMG-IV): sequencing the most valuable type-strain genomes for metagenomic binning, comparative biology and taxonomic classification.</title>
        <authorList>
            <person name="Goeker M."/>
        </authorList>
    </citation>
    <scope>NUCLEOTIDE SEQUENCE [LARGE SCALE GENOMIC DNA]</scope>
    <source>
        <strain evidence="1 2">DSM 26385</strain>
    </source>
</reference>
<dbReference type="Proteomes" id="UP000584824">
    <property type="component" value="Unassembled WGS sequence"/>
</dbReference>
<accession>A0A7W6JZS2</accession>
<evidence type="ECO:0008006" key="3">
    <source>
        <dbReference type="Google" id="ProtNLM"/>
    </source>
</evidence>
<dbReference type="Pfam" id="PF07345">
    <property type="entry name" value="ATPaseInh_sub_z"/>
    <property type="match status" value="1"/>
</dbReference>
<dbReference type="InterPro" id="IPR009945">
    <property type="entry name" value="ATPase_inh_sub_z"/>
</dbReference>